<keyword evidence="3" id="KW-1185">Reference proteome</keyword>
<sequence length="243" mass="26882">MQSLTGELSEDSSVDNNVPGPRDPNPFQCVTTLRACEETCEDKNWAKDCRAFCECRHKTSVACKGVGLCNLSTRHECEADEVKSLSQQQREVYDVEDLIRRELQEVLSTSPIHSSSENDNADTIGASSVFPPDPVNRLYLCFTAVRLCSLRILGPVGRHEVNEVEDLTEAQIQHLAGVRLEDFGAVGSALRPKHPPYIFWCAASIRKCAKSCRSRGLAEDCTAFCQCEHKNADVCSGAKLCRD</sequence>
<feature type="region of interest" description="Disordered" evidence="1">
    <location>
        <begin position="1"/>
        <end position="24"/>
    </location>
</feature>
<evidence type="ECO:0000256" key="1">
    <source>
        <dbReference type="SAM" id="MobiDB-lite"/>
    </source>
</evidence>
<dbReference type="AlphaFoldDB" id="A0A9P4GXQ4"/>
<organism evidence="2 3">
    <name type="scientific">Setomelanomma holmii</name>
    <dbReference type="NCBI Taxonomy" id="210430"/>
    <lineage>
        <taxon>Eukaryota</taxon>
        <taxon>Fungi</taxon>
        <taxon>Dikarya</taxon>
        <taxon>Ascomycota</taxon>
        <taxon>Pezizomycotina</taxon>
        <taxon>Dothideomycetes</taxon>
        <taxon>Pleosporomycetidae</taxon>
        <taxon>Pleosporales</taxon>
        <taxon>Pleosporineae</taxon>
        <taxon>Phaeosphaeriaceae</taxon>
        <taxon>Setomelanomma</taxon>
    </lineage>
</organism>
<comment type="caution">
    <text evidence="2">The sequence shown here is derived from an EMBL/GenBank/DDBJ whole genome shotgun (WGS) entry which is preliminary data.</text>
</comment>
<evidence type="ECO:0000313" key="3">
    <source>
        <dbReference type="Proteomes" id="UP000799777"/>
    </source>
</evidence>
<evidence type="ECO:0000313" key="2">
    <source>
        <dbReference type="EMBL" id="KAF2023392.1"/>
    </source>
</evidence>
<proteinExistence type="predicted"/>
<protein>
    <submittedName>
        <fullName evidence="2">Uncharacterized protein</fullName>
    </submittedName>
</protein>
<gene>
    <name evidence="2" type="ORF">EK21DRAFT_94954</name>
</gene>
<dbReference type="EMBL" id="ML978353">
    <property type="protein sequence ID" value="KAF2023392.1"/>
    <property type="molecule type" value="Genomic_DNA"/>
</dbReference>
<dbReference type="Proteomes" id="UP000799777">
    <property type="component" value="Unassembled WGS sequence"/>
</dbReference>
<name>A0A9P4GXQ4_9PLEO</name>
<accession>A0A9P4GXQ4</accession>
<reference evidence="2" key="1">
    <citation type="journal article" date="2020" name="Stud. Mycol.">
        <title>101 Dothideomycetes genomes: a test case for predicting lifestyles and emergence of pathogens.</title>
        <authorList>
            <person name="Haridas S."/>
            <person name="Albert R."/>
            <person name="Binder M."/>
            <person name="Bloem J."/>
            <person name="Labutti K."/>
            <person name="Salamov A."/>
            <person name="Andreopoulos B."/>
            <person name="Baker S."/>
            <person name="Barry K."/>
            <person name="Bills G."/>
            <person name="Bluhm B."/>
            <person name="Cannon C."/>
            <person name="Castanera R."/>
            <person name="Culley D."/>
            <person name="Daum C."/>
            <person name="Ezra D."/>
            <person name="Gonzalez J."/>
            <person name="Henrissat B."/>
            <person name="Kuo A."/>
            <person name="Liang C."/>
            <person name="Lipzen A."/>
            <person name="Lutzoni F."/>
            <person name="Magnuson J."/>
            <person name="Mondo S."/>
            <person name="Nolan M."/>
            <person name="Ohm R."/>
            <person name="Pangilinan J."/>
            <person name="Park H.-J."/>
            <person name="Ramirez L."/>
            <person name="Alfaro M."/>
            <person name="Sun H."/>
            <person name="Tritt A."/>
            <person name="Yoshinaga Y."/>
            <person name="Zwiers L.-H."/>
            <person name="Turgeon B."/>
            <person name="Goodwin S."/>
            <person name="Spatafora J."/>
            <person name="Crous P."/>
            <person name="Grigoriev I."/>
        </authorList>
    </citation>
    <scope>NUCLEOTIDE SEQUENCE</scope>
    <source>
        <strain evidence="2">CBS 110217</strain>
    </source>
</reference>